<name>F1A605_DICPU</name>
<dbReference type="Proteomes" id="UP000001064">
    <property type="component" value="Unassembled WGS sequence"/>
</dbReference>
<dbReference type="EMBL" id="GL871659">
    <property type="protein sequence ID" value="EGC28376.1"/>
    <property type="molecule type" value="Genomic_DNA"/>
</dbReference>
<gene>
    <name evidence="1" type="ORF">DICPUDRAFT_160254</name>
</gene>
<evidence type="ECO:0000313" key="2">
    <source>
        <dbReference type="Proteomes" id="UP000001064"/>
    </source>
</evidence>
<organism evidence="1 2">
    <name type="scientific">Dictyostelium purpureum</name>
    <name type="common">Slime mold</name>
    <dbReference type="NCBI Taxonomy" id="5786"/>
    <lineage>
        <taxon>Eukaryota</taxon>
        <taxon>Amoebozoa</taxon>
        <taxon>Evosea</taxon>
        <taxon>Eumycetozoa</taxon>
        <taxon>Dictyostelia</taxon>
        <taxon>Dictyosteliales</taxon>
        <taxon>Dictyosteliaceae</taxon>
        <taxon>Dictyostelium</taxon>
    </lineage>
</organism>
<dbReference type="InParanoid" id="F1A605"/>
<sequence length="458" mass="54020">MKSELLFSFDMEQFLTHLHISNGFSKKVIKENLKIFYKLYKYQLYEVQSLDLFELSIKTNNLTFLKIIYKDCVNSNCNGANNNRYDDYFKHRGDLIDIGLTYGEMDILEYLHEKMSIKRFNTINAIENCCHSKNKSIAFKFLINNLKYEISNQDFKEITQIINPFTLDRDILLQITSKADLNIENIIKIISIYLEDSFILNSDVSIKTIFNIFYIIKNNINPIPCNNLHHLINKIVSKPTNGIEWGEIDSHQEKEIIKFFIFEFLMDKEIKPYCKEKDLLKIGLQYIIHFKEYELIKLFIVHKKIPTSTLNVSDNFNHQEIDTNSFCYKYGVRFANFHLFQYIYFNFRECFNWNDRLAGGFIASKGDVELMKFIHDNNLNDLIDPHFIIEHGASSNIEMVHYLNEKGYTVSSLSYSESLKHGKDEIFLYLLENTDKPIDLNIQSISHNLNMPKLLNTD</sequence>
<dbReference type="VEuPathDB" id="AmoebaDB:DICPUDRAFT_160254"/>
<dbReference type="RefSeq" id="XP_003295099.1">
    <property type="nucleotide sequence ID" value="XM_003295051.1"/>
</dbReference>
<reference evidence="2" key="1">
    <citation type="journal article" date="2011" name="Genome Biol.">
        <title>Comparative genomics of the social amoebae Dictyostelium discoideum and Dictyostelium purpureum.</title>
        <authorList>
            <consortium name="US DOE Joint Genome Institute (JGI-PGF)"/>
            <person name="Sucgang R."/>
            <person name="Kuo A."/>
            <person name="Tian X."/>
            <person name="Salerno W."/>
            <person name="Parikh A."/>
            <person name="Feasley C.L."/>
            <person name="Dalin E."/>
            <person name="Tu H."/>
            <person name="Huang E."/>
            <person name="Barry K."/>
            <person name="Lindquist E."/>
            <person name="Shapiro H."/>
            <person name="Bruce D."/>
            <person name="Schmutz J."/>
            <person name="Salamov A."/>
            <person name="Fey P."/>
            <person name="Gaudet P."/>
            <person name="Anjard C."/>
            <person name="Babu M.M."/>
            <person name="Basu S."/>
            <person name="Bushmanova Y."/>
            <person name="van der Wel H."/>
            <person name="Katoh-Kurasawa M."/>
            <person name="Dinh C."/>
            <person name="Coutinho P.M."/>
            <person name="Saito T."/>
            <person name="Elias M."/>
            <person name="Schaap P."/>
            <person name="Kay R.R."/>
            <person name="Henrissat B."/>
            <person name="Eichinger L."/>
            <person name="Rivero F."/>
            <person name="Putnam N.H."/>
            <person name="West C.M."/>
            <person name="Loomis W.F."/>
            <person name="Chisholm R.L."/>
            <person name="Shaulsky G."/>
            <person name="Strassmann J.E."/>
            <person name="Queller D.C."/>
            <person name="Kuspa A."/>
            <person name="Grigoriev I.V."/>
        </authorList>
    </citation>
    <scope>NUCLEOTIDE SEQUENCE [LARGE SCALE GENOMIC DNA]</scope>
    <source>
        <strain evidence="2">QSDP1</strain>
    </source>
</reference>
<evidence type="ECO:0000313" key="1">
    <source>
        <dbReference type="EMBL" id="EGC28376.1"/>
    </source>
</evidence>
<proteinExistence type="predicted"/>
<dbReference type="PANTHER" id="PTHR32052:SF10">
    <property type="entry name" value="ANKYRIN REPEAT-CONTAINING PROTEIN"/>
    <property type="match status" value="1"/>
</dbReference>
<dbReference type="eggNOG" id="ENOG502RHJW">
    <property type="taxonomic scope" value="Eukaryota"/>
</dbReference>
<keyword evidence="2" id="KW-1185">Reference proteome</keyword>
<dbReference type="KEGG" id="dpp:DICPUDRAFT_160254"/>
<accession>F1A605</accession>
<dbReference type="PANTHER" id="PTHR32052">
    <property type="entry name" value="ANKYRIN REPEAT-CONTAINING PROTEIN"/>
    <property type="match status" value="1"/>
</dbReference>
<evidence type="ECO:0008006" key="3">
    <source>
        <dbReference type="Google" id="ProtNLM"/>
    </source>
</evidence>
<protein>
    <recommendedName>
        <fullName evidence="3">Ankyrin repeat protein</fullName>
    </recommendedName>
</protein>
<dbReference type="OrthoDB" id="10585837at2759"/>
<dbReference type="GeneID" id="10511051"/>
<dbReference type="AlphaFoldDB" id="F1A605"/>